<keyword evidence="1" id="KW-0805">Transcription regulation</keyword>
<dbReference type="EMBL" id="LJGU01000114">
    <property type="protein sequence ID" value="OEV04117.1"/>
    <property type="molecule type" value="Genomic_DNA"/>
</dbReference>
<keyword evidence="6" id="KW-1185">Reference proteome</keyword>
<dbReference type="GO" id="GO:0003677">
    <property type="term" value="F:DNA binding"/>
    <property type="evidence" value="ECO:0007669"/>
    <property type="project" value="UniProtKB-KW"/>
</dbReference>
<dbReference type="SUPFAM" id="SSF48008">
    <property type="entry name" value="GntR ligand-binding domain-like"/>
    <property type="match status" value="1"/>
</dbReference>
<name>A0A1E7KJU8_9ACTN</name>
<accession>A0A1E7KJU8</accession>
<feature type="domain" description="HTH gntR-type" evidence="4">
    <location>
        <begin position="1"/>
        <end position="69"/>
    </location>
</feature>
<dbReference type="OrthoDB" id="7989071at2"/>
<dbReference type="RefSeq" id="WP_070195861.1">
    <property type="nucleotide sequence ID" value="NZ_LJGU01000114.1"/>
</dbReference>
<keyword evidence="3" id="KW-0804">Transcription</keyword>
<dbReference type="PATRIC" id="fig|1075402.3.peg.4360"/>
<dbReference type="InterPro" id="IPR000524">
    <property type="entry name" value="Tscrpt_reg_HTH_GntR"/>
</dbReference>
<dbReference type="SMART" id="SM00345">
    <property type="entry name" value="HTH_GNTR"/>
    <property type="match status" value="1"/>
</dbReference>
<reference evidence="5 6" key="1">
    <citation type="journal article" date="2016" name="Front. Microbiol.">
        <title>Comparative Genomics Analysis of Streptomyces Species Reveals Their Adaptation to the Marine Environment and Their Diversity at the Genomic Level.</title>
        <authorList>
            <person name="Tian X."/>
            <person name="Zhang Z."/>
            <person name="Yang T."/>
            <person name="Chen M."/>
            <person name="Li J."/>
            <person name="Chen F."/>
            <person name="Yang J."/>
            <person name="Li W."/>
            <person name="Zhang B."/>
            <person name="Zhang Z."/>
            <person name="Wu J."/>
            <person name="Zhang C."/>
            <person name="Long L."/>
            <person name="Xiao J."/>
        </authorList>
    </citation>
    <scope>NUCLEOTIDE SEQUENCE [LARGE SCALE GENOMIC DNA]</scope>
    <source>
        <strain evidence="5 6">SCSIO 02100</strain>
    </source>
</reference>
<dbReference type="InterPro" id="IPR036388">
    <property type="entry name" value="WH-like_DNA-bd_sf"/>
</dbReference>
<sequence length="223" mass="24159">MPVTDEAIEKIKEMIVTGQLRPGDRLPREADLSVQLGLSRNSLREAVRALSLLNVLDVRQGDGTYVSPLDSSRLLEALTFLVDLHRDDSVLESFQVRAILEPAAAALATHRIDLAERASLRTLLDSLGSAPTVDEVVANDIEFHHRIAAAAGNTMLCSLIDSLSGPTVRARIWRGITQEGALERTVAEHGAILDAMGSGDAEAARAWMTVHITGVTRWLQEAP</sequence>
<dbReference type="STRING" id="1075402.AN216_07780"/>
<proteinExistence type="predicted"/>
<dbReference type="InterPro" id="IPR011711">
    <property type="entry name" value="GntR_C"/>
</dbReference>
<dbReference type="Proteomes" id="UP000176101">
    <property type="component" value="Unassembled WGS sequence"/>
</dbReference>
<dbReference type="InterPro" id="IPR036390">
    <property type="entry name" value="WH_DNA-bd_sf"/>
</dbReference>
<dbReference type="PANTHER" id="PTHR43537:SF24">
    <property type="entry name" value="GLUCONATE OPERON TRANSCRIPTIONAL REPRESSOR"/>
    <property type="match status" value="1"/>
</dbReference>
<evidence type="ECO:0000256" key="2">
    <source>
        <dbReference type="ARBA" id="ARBA00023125"/>
    </source>
</evidence>
<dbReference type="SMART" id="SM00895">
    <property type="entry name" value="FCD"/>
    <property type="match status" value="1"/>
</dbReference>
<evidence type="ECO:0000259" key="4">
    <source>
        <dbReference type="PROSITE" id="PS50949"/>
    </source>
</evidence>
<evidence type="ECO:0000256" key="3">
    <source>
        <dbReference type="ARBA" id="ARBA00023163"/>
    </source>
</evidence>
<evidence type="ECO:0000256" key="1">
    <source>
        <dbReference type="ARBA" id="ARBA00023015"/>
    </source>
</evidence>
<dbReference type="PANTHER" id="PTHR43537">
    <property type="entry name" value="TRANSCRIPTIONAL REGULATOR, GNTR FAMILY"/>
    <property type="match status" value="1"/>
</dbReference>
<dbReference type="Pfam" id="PF00392">
    <property type="entry name" value="GntR"/>
    <property type="match status" value="1"/>
</dbReference>
<evidence type="ECO:0000313" key="6">
    <source>
        <dbReference type="Proteomes" id="UP000176101"/>
    </source>
</evidence>
<evidence type="ECO:0000313" key="5">
    <source>
        <dbReference type="EMBL" id="OEV04117.1"/>
    </source>
</evidence>
<gene>
    <name evidence="5" type="ORF">AN216_07780</name>
</gene>
<dbReference type="InterPro" id="IPR008920">
    <property type="entry name" value="TF_FadR/GntR_C"/>
</dbReference>
<dbReference type="PROSITE" id="PS50949">
    <property type="entry name" value="HTH_GNTR"/>
    <property type="match status" value="1"/>
</dbReference>
<dbReference type="AlphaFoldDB" id="A0A1E7KJU8"/>
<dbReference type="SUPFAM" id="SSF46785">
    <property type="entry name" value="Winged helix' DNA-binding domain"/>
    <property type="match status" value="1"/>
</dbReference>
<protein>
    <submittedName>
        <fullName evidence="5">GntR family transcriptional regulator</fullName>
    </submittedName>
</protein>
<dbReference type="Gene3D" id="1.20.120.530">
    <property type="entry name" value="GntR ligand-binding domain-like"/>
    <property type="match status" value="1"/>
</dbReference>
<dbReference type="CDD" id="cd07377">
    <property type="entry name" value="WHTH_GntR"/>
    <property type="match status" value="1"/>
</dbReference>
<organism evidence="5 6">
    <name type="scientific">Streptomyces oceani</name>
    <dbReference type="NCBI Taxonomy" id="1075402"/>
    <lineage>
        <taxon>Bacteria</taxon>
        <taxon>Bacillati</taxon>
        <taxon>Actinomycetota</taxon>
        <taxon>Actinomycetes</taxon>
        <taxon>Kitasatosporales</taxon>
        <taxon>Streptomycetaceae</taxon>
        <taxon>Streptomyces</taxon>
    </lineage>
</organism>
<comment type="caution">
    <text evidence="5">The sequence shown here is derived from an EMBL/GenBank/DDBJ whole genome shotgun (WGS) entry which is preliminary data.</text>
</comment>
<dbReference type="GO" id="GO:0003700">
    <property type="term" value="F:DNA-binding transcription factor activity"/>
    <property type="evidence" value="ECO:0007669"/>
    <property type="project" value="InterPro"/>
</dbReference>
<keyword evidence="2" id="KW-0238">DNA-binding</keyword>
<dbReference type="Gene3D" id="1.10.10.10">
    <property type="entry name" value="Winged helix-like DNA-binding domain superfamily/Winged helix DNA-binding domain"/>
    <property type="match status" value="1"/>
</dbReference>
<dbReference type="Pfam" id="PF07729">
    <property type="entry name" value="FCD"/>
    <property type="match status" value="1"/>
</dbReference>